<feature type="domain" description="Phosphatidic acid phosphatase type 2/haloperoxidase" evidence="8">
    <location>
        <begin position="326"/>
        <end position="436"/>
    </location>
</feature>
<keyword evidence="5 7" id="KW-1133">Transmembrane helix</keyword>
<dbReference type="InterPro" id="IPR036938">
    <property type="entry name" value="PAP2/HPO_sf"/>
</dbReference>
<evidence type="ECO:0000313" key="10">
    <source>
        <dbReference type="Proteomes" id="UP000199290"/>
    </source>
</evidence>
<feature type="transmembrane region" description="Helical" evidence="7">
    <location>
        <begin position="294"/>
        <end position="315"/>
    </location>
</feature>
<dbReference type="InterPro" id="IPR032818">
    <property type="entry name" value="DedA-like"/>
</dbReference>
<dbReference type="PANTHER" id="PTHR30353">
    <property type="entry name" value="INNER MEMBRANE PROTEIN DEDA-RELATED"/>
    <property type="match status" value="1"/>
</dbReference>
<accession>A0A1I6HQU3</accession>
<dbReference type="GO" id="GO:0005886">
    <property type="term" value="C:plasma membrane"/>
    <property type="evidence" value="ECO:0007669"/>
    <property type="project" value="UniProtKB-SubCell"/>
</dbReference>
<dbReference type="Pfam" id="PF09335">
    <property type="entry name" value="VTT_dom"/>
    <property type="match status" value="1"/>
</dbReference>
<feature type="transmembrane region" description="Helical" evidence="7">
    <location>
        <begin position="243"/>
        <end position="264"/>
    </location>
</feature>
<dbReference type="CDD" id="cd03392">
    <property type="entry name" value="PAP2_like_2"/>
    <property type="match status" value="1"/>
</dbReference>
<keyword evidence="6 7" id="KW-0472">Membrane</keyword>
<dbReference type="Gene3D" id="1.20.144.10">
    <property type="entry name" value="Phosphatidic acid phosphatase type 2/haloperoxidase"/>
    <property type="match status" value="1"/>
</dbReference>
<dbReference type="AlphaFoldDB" id="A0A1I6HQU3"/>
<dbReference type="RefSeq" id="WP_091991761.1">
    <property type="nucleotide sequence ID" value="NZ_FOYV01000002.1"/>
</dbReference>
<evidence type="ECO:0000256" key="6">
    <source>
        <dbReference type="ARBA" id="ARBA00023136"/>
    </source>
</evidence>
<protein>
    <submittedName>
        <fullName evidence="9">Undecaprenyl-diphosphatase</fullName>
    </submittedName>
</protein>
<name>A0A1I6HQU3_9GAMM</name>
<dbReference type="SUPFAM" id="SSF48317">
    <property type="entry name" value="Acid phosphatase/Vanadium-dependent haloperoxidase"/>
    <property type="match status" value="1"/>
</dbReference>
<feature type="transmembrane region" description="Helical" evidence="7">
    <location>
        <begin position="63"/>
        <end position="85"/>
    </location>
</feature>
<sequence length="487" mass="52559">MSSGWLNELSAWLGANPGWLALALFVTAFIESLALAGIVVPGVAILFAVAVMAGETGMPLPAALVWAGLGAIAGDTASFALGRLLQGRLTDLWPLSRYPVLIGKGERFFHRHGGKSVIIGRFVGPLRPVIPLIAGALMMSWRRFLAFNVGSALAWAPVYIVPGFVVGSALASDIRPPAHFYAVTGVSIVVLVLVYFLVLRFQMGLGEDSRLYQWLKKWMAQYEATHRFWRLYTNHRPAREGEFPLASLLLALGASALCLLWGQLATSTHLLDGFNQATLQWFEQLRQPLLDAPFITLTLLGDPPVLIAAGVLACTALAFRGYYAAALHIALAAAVTILLVWGLKSLLAVPRPHEVLLPPSSGAFPSGHAAGITLLVTLVASFVAGESRHRKRWQPYVLLSLPLIPVALSRLYLGVHWFTDVVGGLLLGLAVTGAVRASYSRYDRVPLAPDITLAVAIVLWFLFAGAYVAHSWEEAVIGFQPATTLPR</sequence>
<comment type="similarity">
    <text evidence="2">Belongs to the DedA family.</text>
</comment>
<comment type="subcellular location">
    <subcellularLocation>
        <location evidence="1">Cell membrane</location>
        <topology evidence="1">Multi-pass membrane protein</topology>
    </subcellularLocation>
</comment>
<dbReference type="InterPro" id="IPR032816">
    <property type="entry name" value="VTT_dom"/>
</dbReference>
<keyword evidence="3" id="KW-1003">Cell membrane</keyword>
<feature type="transmembrane region" description="Helical" evidence="7">
    <location>
        <begin position="363"/>
        <end position="384"/>
    </location>
</feature>
<feature type="transmembrane region" description="Helical" evidence="7">
    <location>
        <begin position="421"/>
        <end position="439"/>
    </location>
</feature>
<proteinExistence type="inferred from homology"/>
<dbReference type="SMART" id="SM00014">
    <property type="entry name" value="acidPPc"/>
    <property type="match status" value="1"/>
</dbReference>
<feature type="transmembrane region" description="Helical" evidence="7">
    <location>
        <begin position="178"/>
        <end position="199"/>
    </location>
</feature>
<gene>
    <name evidence="9" type="ORF">SAMN04488073_2911</name>
</gene>
<feature type="transmembrane region" description="Helical" evidence="7">
    <location>
        <begin position="145"/>
        <end position="166"/>
    </location>
</feature>
<feature type="transmembrane region" description="Helical" evidence="7">
    <location>
        <begin position="396"/>
        <end position="415"/>
    </location>
</feature>
<reference evidence="10" key="1">
    <citation type="submission" date="2016-10" db="EMBL/GenBank/DDBJ databases">
        <authorList>
            <person name="Varghese N."/>
            <person name="Submissions S."/>
        </authorList>
    </citation>
    <scope>NUCLEOTIDE SEQUENCE [LARGE SCALE GENOMIC DNA]</scope>
    <source>
        <strain evidence="10">CGMCC 1.6294</strain>
    </source>
</reference>
<keyword evidence="10" id="KW-1185">Reference proteome</keyword>
<dbReference type="EMBL" id="FOYV01000002">
    <property type="protein sequence ID" value="SFR56640.1"/>
    <property type="molecule type" value="Genomic_DNA"/>
</dbReference>
<dbReference type="Proteomes" id="UP000199290">
    <property type="component" value="Unassembled WGS sequence"/>
</dbReference>
<dbReference type="Pfam" id="PF01569">
    <property type="entry name" value="PAP2"/>
    <property type="match status" value="1"/>
</dbReference>
<evidence type="ECO:0000256" key="2">
    <source>
        <dbReference type="ARBA" id="ARBA00010792"/>
    </source>
</evidence>
<evidence type="ECO:0000256" key="1">
    <source>
        <dbReference type="ARBA" id="ARBA00004651"/>
    </source>
</evidence>
<evidence type="ECO:0000313" key="9">
    <source>
        <dbReference type="EMBL" id="SFR56640.1"/>
    </source>
</evidence>
<evidence type="ECO:0000256" key="4">
    <source>
        <dbReference type="ARBA" id="ARBA00022692"/>
    </source>
</evidence>
<organism evidence="9 10">
    <name type="scientific">Marinobacter gudaonensis</name>
    <dbReference type="NCBI Taxonomy" id="375760"/>
    <lineage>
        <taxon>Bacteria</taxon>
        <taxon>Pseudomonadati</taxon>
        <taxon>Pseudomonadota</taxon>
        <taxon>Gammaproteobacteria</taxon>
        <taxon>Pseudomonadales</taxon>
        <taxon>Marinobacteraceae</taxon>
        <taxon>Marinobacter</taxon>
    </lineage>
</organism>
<feature type="transmembrane region" description="Helical" evidence="7">
    <location>
        <begin position="20"/>
        <end position="51"/>
    </location>
</feature>
<dbReference type="OrthoDB" id="9780918at2"/>
<feature type="transmembrane region" description="Helical" evidence="7">
    <location>
        <begin position="451"/>
        <end position="469"/>
    </location>
</feature>
<feature type="transmembrane region" description="Helical" evidence="7">
    <location>
        <begin position="322"/>
        <end position="343"/>
    </location>
</feature>
<evidence type="ECO:0000256" key="5">
    <source>
        <dbReference type="ARBA" id="ARBA00022989"/>
    </source>
</evidence>
<evidence type="ECO:0000256" key="3">
    <source>
        <dbReference type="ARBA" id="ARBA00022475"/>
    </source>
</evidence>
<dbReference type="PANTHER" id="PTHR30353:SF15">
    <property type="entry name" value="INNER MEMBRANE PROTEIN YABI"/>
    <property type="match status" value="1"/>
</dbReference>
<keyword evidence="4 7" id="KW-0812">Transmembrane</keyword>
<evidence type="ECO:0000259" key="8">
    <source>
        <dbReference type="SMART" id="SM00014"/>
    </source>
</evidence>
<dbReference type="InterPro" id="IPR000326">
    <property type="entry name" value="PAP2/HPO"/>
</dbReference>
<evidence type="ECO:0000256" key="7">
    <source>
        <dbReference type="SAM" id="Phobius"/>
    </source>
</evidence>
<dbReference type="STRING" id="375760.SAMN04488073_2911"/>